<name>A0A4U1L3K2_9SPHN</name>
<evidence type="ECO:0000313" key="2">
    <source>
        <dbReference type="Proteomes" id="UP000309138"/>
    </source>
</evidence>
<dbReference type="EMBL" id="SWKR01000002">
    <property type="protein sequence ID" value="TKD50695.1"/>
    <property type="molecule type" value="Genomic_DNA"/>
</dbReference>
<reference evidence="1 2" key="1">
    <citation type="submission" date="2019-04" db="EMBL/GenBank/DDBJ databases">
        <authorList>
            <person name="Yang Y."/>
            <person name="Wei D."/>
        </authorList>
    </citation>
    <scope>NUCLEOTIDE SEQUENCE [LARGE SCALE GENOMIC DNA]</scope>
    <source>
        <strain evidence="1 2">L-1-4w-11</strain>
    </source>
</reference>
<comment type="caution">
    <text evidence="1">The sequence shown here is derived from an EMBL/GenBank/DDBJ whole genome shotgun (WGS) entry which is preliminary data.</text>
</comment>
<organism evidence="1 2">
    <name type="scientific">Sphingomonas baiyangensis</name>
    <dbReference type="NCBI Taxonomy" id="2572576"/>
    <lineage>
        <taxon>Bacteria</taxon>
        <taxon>Pseudomonadati</taxon>
        <taxon>Pseudomonadota</taxon>
        <taxon>Alphaproteobacteria</taxon>
        <taxon>Sphingomonadales</taxon>
        <taxon>Sphingomonadaceae</taxon>
        <taxon>Sphingomonas</taxon>
    </lineage>
</organism>
<gene>
    <name evidence="1" type="ORF">FBR43_07870</name>
</gene>
<evidence type="ECO:0008006" key="3">
    <source>
        <dbReference type="Google" id="ProtNLM"/>
    </source>
</evidence>
<protein>
    <recommendedName>
        <fullName evidence="3">Phytoene synthase</fullName>
    </recommendedName>
</protein>
<evidence type="ECO:0000313" key="1">
    <source>
        <dbReference type="EMBL" id="TKD50695.1"/>
    </source>
</evidence>
<dbReference type="Proteomes" id="UP000309138">
    <property type="component" value="Unassembled WGS sequence"/>
</dbReference>
<accession>A0A4U1L3K2</accession>
<proteinExistence type="predicted"/>
<dbReference type="AlphaFoldDB" id="A0A4U1L3K2"/>
<dbReference type="RefSeq" id="WP_136942639.1">
    <property type="nucleotide sequence ID" value="NZ_SWKR01000002.1"/>
</dbReference>
<dbReference type="OrthoDB" id="9814909at2"/>
<keyword evidence="2" id="KW-1185">Reference proteome</keyword>
<sequence>MVNAASTNAADNRRAAARAAERRLILSYAPSPAHGGLSALLALDDTLAAVPVATSEPMLAQMRYSWWHDALGKLDDAPAPAQPVLRALEAEILPVGIPGATLARIVEGWEALIEEADDDDARRAGHALRGETLFVAAGKVLGTADARLAQAGRAWALADLALRDGEGREAALYHLEAALKPRWSPRLRSLGALLHQAHMDLRADPALPPPAATPQRIVRLGWHRLTGR</sequence>